<evidence type="ECO:0000256" key="6">
    <source>
        <dbReference type="ARBA" id="ARBA00022771"/>
    </source>
</evidence>
<evidence type="ECO:0000256" key="2">
    <source>
        <dbReference type="ARBA" id="ARBA00004496"/>
    </source>
</evidence>
<keyword evidence="4" id="KW-0963">Cytoplasm</keyword>
<dbReference type="GO" id="GO:0043161">
    <property type="term" value="P:proteasome-mediated ubiquitin-dependent protein catabolic process"/>
    <property type="evidence" value="ECO:0007669"/>
    <property type="project" value="InterPro"/>
</dbReference>
<evidence type="ECO:0000259" key="11">
    <source>
        <dbReference type="PROSITE" id="PS50897"/>
    </source>
</evidence>
<dbReference type="GO" id="GO:0043249">
    <property type="term" value="P:erythrocyte maturation"/>
    <property type="evidence" value="ECO:0007669"/>
    <property type="project" value="UniProtKB-KW"/>
</dbReference>
<dbReference type="KEGG" id="clec:106670082"/>
<dbReference type="InterPro" id="IPR013144">
    <property type="entry name" value="CRA_dom"/>
</dbReference>
<evidence type="ECO:0000256" key="5">
    <source>
        <dbReference type="ARBA" id="ARBA00022723"/>
    </source>
</evidence>
<reference evidence="13" key="1">
    <citation type="submission" date="2022-01" db="UniProtKB">
        <authorList>
            <consortium name="EnsemblMetazoa"/>
        </authorList>
    </citation>
    <scope>IDENTIFICATION</scope>
</reference>
<dbReference type="InterPro" id="IPR045098">
    <property type="entry name" value="Fyv10_fam"/>
</dbReference>
<keyword evidence="5" id="KW-0479">Metal-binding</keyword>
<dbReference type="SMART" id="SM00668">
    <property type="entry name" value="CTLH"/>
    <property type="match status" value="1"/>
</dbReference>
<keyword evidence="7" id="KW-0862">Zinc</keyword>
<dbReference type="PROSITE" id="PS50896">
    <property type="entry name" value="LISH"/>
    <property type="match status" value="1"/>
</dbReference>
<dbReference type="PROSITE" id="PS50897">
    <property type="entry name" value="CTLH"/>
    <property type="match status" value="1"/>
</dbReference>
<dbReference type="CDD" id="cd16659">
    <property type="entry name" value="RING-Ubox_Emp"/>
    <property type="match status" value="1"/>
</dbReference>
<dbReference type="InterPro" id="IPR024964">
    <property type="entry name" value="CTLH/CRA"/>
</dbReference>
<dbReference type="GeneID" id="106670082"/>
<organism evidence="13 14">
    <name type="scientific">Cimex lectularius</name>
    <name type="common">Bed bug</name>
    <name type="synonym">Acanthia lectularia</name>
    <dbReference type="NCBI Taxonomy" id="79782"/>
    <lineage>
        <taxon>Eukaryota</taxon>
        <taxon>Metazoa</taxon>
        <taxon>Ecdysozoa</taxon>
        <taxon>Arthropoda</taxon>
        <taxon>Hexapoda</taxon>
        <taxon>Insecta</taxon>
        <taxon>Pterygota</taxon>
        <taxon>Neoptera</taxon>
        <taxon>Paraneoptera</taxon>
        <taxon>Hemiptera</taxon>
        <taxon>Heteroptera</taxon>
        <taxon>Panheteroptera</taxon>
        <taxon>Cimicomorpha</taxon>
        <taxon>Cimicidae</taxon>
        <taxon>Cimex</taxon>
    </lineage>
</organism>
<dbReference type="OrthoDB" id="1933455at2759"/>
<sequence length="383" mass="43946">MADIKALEHPTLKVPYEILNKKFRAAQKQLDREVSHVQSAAVEVDKGLSVDNCAPHDIGKLLGGMVEKLQVLKRKAEESICEELQAGYVCKRRLEHLKEHTTGSQWCRKRLDRMLVEYFLRKGYYSAASSLARASDLQDLTNIDVFLVSREVEKSLMNRETSKCLAWCHDNRSKLRKLHSTMEFNLRVQEFVELIKADRRLDAVKHARKYFCSYEEDQLVAIQHCMALLAFPVTTELSPYKELLDDDRWVSLVEQFRQENYKLFQLASQSVFTVALQAGLSALKTPQCYGSSETRNKCCPVCQDWLNVLAEPLPFAHCSHSRLICHISGLPLDEHNQPMALPNSRVYGQQSLLQMASENNGQIICPRTQDVFSYQKAEKVYVM</sequence>
<dbReference type="OMA" id="ANHETAR"/>
<dbReference type="SMART" id="SM00667">
    <property type="entry name" value="LisH"/>
    <property type="match status" value="1"/>
</dbReference>
<evidence type="ECO:0000256" key="4">
    <source>
        <dbReference type="ARBA" id="ARBA00022490"/>
    </source>
</evidence>
<dbReference type="GO" id="GO:0005737">
    <property type="term" value="C:cytoplasm"/>
    <property type="evidence" value="ECO:0007669"/>
    <property type="project" value="UniProtKB-SubCell"/>
</dbReference>
<dbReference type="EnsemblMetazoa" id="XM_014400098.2">
    <property type="protein sequence ID" value="XP_014255584.1"/>
    <property type="gene ID" value="LOC106670082"/>
</dbReference>
<evidence type="ECO:0000259" key="12">
    <source>
        <dbReference type="PROSITE" id="PS51867"/>
    </source>
</evidence>
<keyword evidence="14" id="KW-1185">Reference proteome</keyword>
<evidence type="ECO:0000313" key="13">
    <source>
        <dbReference type="EnsemblMetazoa" id="XP_014255584.1"/>
    </source>
</evidence>
<feature type="domain" description="CTLH" evidence="11">
    <location>
        <begin position="145"/>
        <end position="202"/>
    </location>
</feature>
<dbReference type="GO" id="GO:0008270">
    <property type="term" value="F:zinc ion binding"/>
    <property type="evidence" value="ECO:0007669"/>
    <property type="project" value="UniProtKB-KW"/>
</dbReference>
<evidence type="ECO:0000313" key="14">
    <source>
        <dbReference type="Proteomes" id="UP000494040"/>
    </source>
</evidence>
<keyword evidence="6 10" id="KW-0863">Zinc-finger</keyword>
<dbReference type="PANTHER" id="PTHR12170:SF2">
    <property type="entry name" value="E3 UBIQUITIN-PROTEIN TRANSFERASE MAEA"/>
    <property type="match status" value="1"/>
</dbReference>
<accession>A0A8I6S4G1</accession>
<keyword evidence="8" id="KW-0265">Erythrocyte maturation</keyword>
<name>A0A8I6S4G1_CIMLE</name>
<dbReference type="InterPro" id="IPR006595">
    <property type="entry name" value="CTLH_C"/>
</dbReference>
<dbReference type="AlphaFoldDB" id="A0A8I6S4G1"/>
<evidence type="ECO:0000256" key="1">
    <source>
        <dbReference type="ARBA" id="ARBA00004109"/>
    </source>
</evidence>
<evidence type="ECO:0000256" key="8">
    <source>
        <dbReference type="ARBA" id="ARBA00023057"/>
    </source>
</evidence>
<protein>
    <recommendedName>
        <fullName evidence="3">E3 ubiquitin-protein transferase MAEA</fullName>
    </recommendedName>
    <alternativeName>
        <fullName evidence="9">Macrophage erythroblast attacher</fullName>
    </alternativeName>
</protein>
<dbReference type="PROSITE" id="PS51867">
    <property type="entry name" value="ZF_RING_GID"/>
    <property type="match status" value="1"/>
</dbReference>
<dbReference type="CTD" id="326135"/>
<dbReference type="GO" id="GO:0034657">
    <property type="term" value="C:GID complex"/>
    <property type="evidence" value="ECO:0007669"/>
    <property type="project" value="TreeGrafter"/>
</dbReference>
<evidence type="ECO:0000256" key="10">
    <source>
        <dbReference type="PROSITE-ProRule" id="PRU01215"/>
    </source>
</evidence>
<dbReference type="SMART" id="SM00757">
    <property type="entry name" value="CRA"/>
    <property type="match status" value="1"/>
</dbReference>
<proteinExistence type="predicted"/>
<evidence type="ECO:0000256" key="7">
    <source>
        <dbReference type="ARBA" id="ARBA00022833"/>
    </source>
</evidence>
<dbReference type="Proteomes" id="UP000494040">
    <property type="component" value="Unassembled WGS sequence"/>
</dbReference>
<dbReference type="InterPro" id="IPR044063">
    <property type="entry name" value="ZF_RING_GID"/>
</dbReference>
<dbReference type="GO" id="GO:0016363">
    <property type="term" value="C:nuclear matrix"/>
    <property type="evidence" value="ECO:0007669"/>
    <property type="project" value="UniProtKB-SubCell"/>
</dbReference>
<evidence type="ECO:0000256" key="9">
    <source>
        <dbReference type="ARBA" id="ARBA00029678"/>
    </source>
</evidence>
<evidence type="ECO:0000256" key="3">
    <source>
        <dbReference type="ARBA" id="ARBA00014384"/>
    </source>
</evidence>
<dbReference type="PANTHER" id="PTHR12170">
    <property type="entry name" value="MACROPHAGE ERYTHROBLAST ATTACHER-RELATED"/>
    <property type="match status" value="1"/>
</dbReference>
<feature type="domain" description="RING-Gid-type" evidence="12">
    <location>
        <begin position="299"/>
        <end position="368"/>
    </location>
</feature>
<comment type="subcellular location">
    <subcellularLocation>
        <location evidence="2">Cytoplasm</location>
    </subcellularLocation>
    <subcellularLocation>
        <location evidence="1">Nucleus matrix</location>
    </subcellularLocation>
</comment>
<feature type="zinc finger region" description="RING-Gid-type" evidence="10">
    <location>
        <begin position="299"/>
        <end position="368"/>
    </location>
</feature>
<dbReference type="Pfam" id="PF10607">
    <property type="entry name" value="CTLH"/>
    <property type="match status" value="1"/>
</dbReference>
<dbReference type="GO" id="GO:0061630">
    <property type="term" value="F:ubiquitin protein ligase activity"/>
    <property type="evidence" value="ECO:0007669"/>
    <property type="project" value="InterPro"/>
</dbReference>
<dbReference type="InterPro" id="IPR006594">
    <property type="entry name" value="LisH"/>
</dbReference>
<dbReference type="RefSeq" id="XP_014255584.1">
    <property type="nucleotide sequence ID" value="XM_014400098.2"/>
</dbReference>